<evidence type="ECO:0000313" key="1">
    <source>
        <dbReference type="EMBL" id="MEO1768102.1"/>
    </source>
</evidence>
<accession>A0ABV0EJU0</accession>
<feature type="non-terminal residue" evidence="1">
    <location>
        <position position="1"/>
    </location>
</feature>
<dbReference type="RefSeq" id="WP_347309216.1">
    <property type="nucleotide sequence ID" value="NZ_JBAJEX010000032.1"/>
</dbReference>
<dbReference type="EMBL" id="JBAJEX010000032">
    <property type="protein sequence ID" value="MEO1768102.1"/>
    <property type="molecule type" value="Genomic_DNA"/>
</dbReference>
<dbReference type="Proteomes" id="UP001482231">
    <property type="component" value="Unassembled WGS sequence"/>
</dbReference>
<comment type="caution">
    <text evidence="1">The sequence shown here is derived from an EMBL/GenBank/DDBJ whole genome shotgun (WGS) entry which is preliminary data.</text>
</comment>
<protein>
    <submittedName>
        <fullName evidence="1">Uncharacterized protein</fullName>
    </submittedName>
</protein>
<evidence type="ECO:0000313" key="2">
    <source>
        <dbReference type="Proteomes" id="UP001482231"/>
    </source>
</evidence>
<reference evidence="1 2" key="1">
    <citation type="submission" date="2024-02" db="EMBL/GenBank/DDBJ databases">
        <title>New thermophilic sulfur-oxidizing bacteria from a hot springs of the Uzon caldera (Kamchatka, Russia).</title>
        <authorList>
            <person name="Dukat A.M."/>
            <person name="Elcheninov A.G."/>
            <person name="Frolov E.N."/>
        </authorList>
    </citation>
    <scope>NUCLEOTIDE SEQUENCE [LARGE SCALE GENOMIC DNA]</scope>
    <source>
        <strain evidence="1 2">AK1</strain>
    </source>
</reference>
<proteinExistence type="predicted"/>
<sequence>LAISFFEGRKAYWDYQVRKMCEKDGGVFVVQQIHLNADDYRRLGGEQGEIPIPERGSAPTKAEYVSDTVRRVIREGNPSVWRTEATIHAVANDKIIARYINYSRRGGDFPTFAHPSSFSCDQGMGSVSRKIFLIEGNTK</sequence>
<gene>
    <name evidence="1" type="ORF">V6E02_12935</name>
</gene>
<organism evidence="1 2">
    <name type="scientific">Thiobacter aerophilum</name>
    <dbReference type="NCBI Taxonomy" id="3121275"/>
    <lineage>
        <taxon>Bacteria</taxon>
        <taxon>Pseudomonadati</taxon>
        <taxon>Pseudomonadota</taxon>
        <taxon>Betaproteobacteria</taxon>
        <taxon>Burkholderiales</taxon>
        <taxon>Thiobacteraceae</taxon>
        <taxon>Thiobacter</taxon>
    </lineage>
</organism>
<keyword evidence="2" id="KW-1185">Reference proteome</keyword>
<name>A0ABV0EJU0_9BURK</name>